<evidence type="ECO:0000313" key="2">
    <source>
        <dbReference type="Proteomes" id="UP000039865"/>
    </source>
</evidence>
<reference evidence="1 2" key="1">
    <citation type="submission" date="2014-06" db="EMBL/GenBank/DDBJ databases">
        <authorList>
            <person name="Swart Estienne"/>
        </authorList>
    </citation>
    <scope>NUCLEOTIDE SEQUENCE [LARGE SCALE GENOMIC DNA]</scope>
    <source>
        <strain evidence="1 2">130c</strain>
    </source>
</reference>
<dbReference type="OrthoDB" id="10653651at2759"/>
<evidence type="ECO:0000313" key="1">
    <source>
        <dbReference type="EMBL" id="CDW73427.1"/>
    </source>
</evidence>
<sequence length="461" mass="54177">MDPESSVQTLLYHISLKLKLMNYYDYGLYYIDPESINNIRSSGISIDVIQIKMIQPTNENAYEEQLQLIQDIKNTKIGDFLGGGPNQTQMIDYNEENIAIRQAAILECIRLIEQQNVRDVHSAQLDIREINTIFPQQLISYFNKKSIYKKVQASKQYLQYNIKVQELEKLYLKLSFQQQPQIGAQYFPIQVVNLTSGNLSKQLKKIPKNQLLLVVTPFCIGFAEDNSKNLSGNKLHKKIKIQLNYELIEDIEISKPQELQINLMNKDFKMKQKVASMSINAFKISYVAENEGEQQILLKTDQSGINGNTLIQEEIVSLINDYLNYKYREKAPKKTEFKNFRDRITPIDIEEIQLKFRYMEFQQINSTVYNDLREYIQENEFTLKDAFDQLFDGKVYLAQLIFQNVDEEEKYLFLKLQKWIRHLLRVVLQEVDLQKLMCIYINTIMPDKFKKCLEAIQLGKD</sequence>
<dbReference type="AlphaFoldDB" id="A0A077ZU75"/>
<dbReference type="InParanoid" id="A0A077ZU75"/>
<dbReference type="Proteomes" id="UP000039865">
    <property type="component" value="Unassembled WGS sequence"/>
</dbReference>
<organism evidence="1 2">
    <name type="scientific">Stylonychia lemnae</name>
    <name type="common">Ciliate</name>
    <dbReference type="NCBI Taxonomy" id="5949"/>
    <lineage>
        <taxon>Eukaryota</taxon>
        <taxon>Sar</taxon>
        <taxon>Alveolata</taxon>
        <taxon>Ciliophora</taxon>
        <taxon>Intramacronucleata</taxon>
        <taxon>Spirotrichea</taxon>
        <taxon>Stichotrichia</taxon>
        <taxon>Sporadotrichida</taxon>
        <taxon>Oxytrichidae</taxon>
        <taxon>Stylonychinae</taxon>
        <taxon>Stylonychia</taxon>
    </lineage>
</organism>
<accession>A0A077ZU75</accession>
<keyword evidence="2" id="KW-1185">Reference proteome</keyword>
<dbReference type="EMBL" id="CCKQ01002336">
    <property type="protein sequence ID" value="CDW73427.1"/>
    <property type="molecule type" value="Genomic_DNA"/>
</dbReference>
<proteinExistence type="predicted"/>
<protein>
    <submittedName>
        <fullName evidence="1">Uncharacterized protein</fullName>
    </submittedName>
</protein>
<name>A0A077ZU75_STYLE</name>
<gene>
    <name evidence="1" type="primary">Contig6891.g7374</name>
    <name evidence="1" type="ORF">STYLEM_2404</name>
</gene>